<dbReference type="PANTHER" id="PTHR10458:SF22">
    <property type="entry name" value="PEPTIDE DEFORMYLASE"/>
    <property type="match status" value="1"/>
</dbReference>
<evidence type="ECO:0000313" key="4">
    <source>
        <dbReference type="Proteomes" id="UP000183994"/>
    </source>
</evidence>
<feature type="binding site" evidence="2">
    <location>
        <position position="138"/>
    </location>
    <ligand>
        <name>Fe cation</name>
        <dbReference type="ChEBI" id="CHEBI:24875"/>
    </ligand>
</feature>
<dbReference type="Pfam" id="PF01327">
    <property type="entry name" value="Pep_deformylase"/>
    <property type="match status" value="1"/>
</dbReference>
<feature type="binding site" evidence="2">
    <location>
        <position position="96"/>
    </location>
    <ligand>
        <name>Fe cation</name>
        <dbReference type="ChEBI" id="CHEBI:24875"/>
    </ligand>
</feature>
<dbReference type="PANTHER" id="PTHR10458">
    <property type="entry name" value="PEPTIDE DEFORMYLASE"/>
    <property type="match status" value="1"/>
</dbReference>
<dbReference type="HAMAP" id="MF_00163">
    <property type="entry name" value="Pep_deformylase"/>
    <property type="match status" value="1"/>
</dbReference>
<name>A0A1M6PGX7_9BACT</name>
<comment type="cofactor">
    <cofactor evidence="2">
        <name>Fe(2+)</name>
        <dbReference type="ChEBI" id="CHEBI:29033"/>
    </cofactor>
    <text evidence="2">Binds 1 Fe(2+) ion.</text>
</comment>
<dbReference type="RefSeq" id="WP_073476819.1">
    <property type="nucleotide sequence ID" value="NZ_FQZU01000017.1"/>
</dbReference>
<keyword evidence="4" id="KW-1185">Reference proteome</keyword>
<dbReference type="Gene3D" id="3.90.45.10">
    <property type="entry name" value="Peptide deformylase"/>
    <property type="match status" value="1"/>
</dbReference>
<accession>A0A1M6PGX7</accession>
<evidence type="ECO:0000256" key="2">
    <source>
        <dbReference type="HAMAP-Rule" id="MF_00163"/>
    </source>
</evidence>
<protein>
    <recommendedName>
        <fullName evidence="2">Peptide deformylase</fullName>
        <shortName evidence="2">PDF</shortName>
        <ecNumber evidence="2">3.5.1.88</ecNumber>
    </recommendedName>
    <alternativeName>
        <fullName evidence="2">Polypeptide deformylase</fullName>
    </alternativeName>
</protein>
<dbReference type="STRING" id="1121393.SAMN02745216_02831"/>
<keyword evidence="2" id="KW-0479">Metal-binding</keyword>
<gene>
    <name evidence="2" type="primary">def</name>
    <name evidence="3" type="ORF">SAMN02745216_02831</name>
</gene>
<comment type="catalytic activity">
    <reaction evidence="2">
        <text>N-terminal N-formyl-L-methionyl-[peptide] + H2O = N-terminal L-methionyl-[peptide] + formate</text>
        <dbReference type="Rhea" id="RHEA:24420"/>
        <dbReference type="Rhea" id="RHEA-COMP:10639"/>
        <dbReference type="Rhea" id="RHEA-COMP:10640"/>
        <dbReference type="ChEBI" id="CHEBI:15377"/>
        <dbReference type="ChEBI" id="CHEBI:15740"/>
        <dbReference type="ChEBI" id="CHEBI:49298"/>
        <dbReference type="ChEBI" id="CHEBI:64731"/>
        <dbReference type="EC" id="3.5.1.88"/>
    </reaction>
</comment>
<dbReference type="NCBIfam" id="TIGR00079">
    <property type="entry name" value="pept_deformyl"/>
    <property type="match status" value="1"/>
</dbReference>
<evidence type="ECO:0000313" key="3">
    <source>
        <dbReference type="EMBL" id="SHK07162.1"/>
    </source>
</evidence>
<comment type="similarity">
    <text evidence="1 2">Belongs to the polypeptide deformylase family.</text>
</comment>
<organism evidence="3 4">
    <name type="scientific">Desulfatibacillum alkenivorans DSM 16219</name>
    <dbReference type="NCBI Taxonomy" id="1121393"/>
    <lineage>
        <taxon>Bacteria</taxon>
        <taxon>Pseudomonadati</taxon>
        <taxon>Thermodesulfobacteriota</taxon>
        <taxon>Desulfobacteria</taxon>
        <taxon>Desulfobacterales</taxon>
        <taxon>Desulfatibacillaceae</taxon>
        <taxon>Desulfatibacillum</taxon>
    </lineage>
</organism>
<comment type="function">
    <text evidence="2">Removes the formyl group from the N-terminal Met of newly synthesized proteins. Requires at least a dipeptide for an efficient rate of reaction. N-terminal L-methionine is a prerequisite for activity but the enzyme has broad specificity at other positions.</text>
</comment>
<dbReference type="SUPFAM" id="SSF56420">
    <property type="entry name" value="Peptide deformylase"/>
    <property type="match status" value="1"/>
</dbReference>
<dbReference type="EC" id="3.5.1.88" evidence="2"/>
<keyword evidence="2" id="KW-0378">Hydrolase</keyword>
<dbReference type="InterPro" id="IPR023635">
    <property type="entry name" value="Peptide_deformylase"/>
</dbReference>
<dbReference type="InterPro" id="IPR036821">
    <property type="entry name" value="Peptide_deformylase_sf"/>
</dbReference>
<dbReference type="PRINTS" id="PR01576">
    <property type="entry name" value="PDEFORMYLASE"/>
</dbReference>
<dbReference type="AlphaFoldDB" id="A0A1M6PGX7"/>
<feature type="active site" evidence="2">
    <location>
        <position position="139"/>
    </location>
</feature>
<reference evidence="4" key="1">
    <citation type="submission" date="2016-11" db="EMBL/GenBank/DDBJ databases">
        <authorList>
            <person name="Varghese N."/>
            <person name="Submissions S."/>
        </authorList>
    </citation>
    <scope>NUCLEOTIDE SEQUENCE [LARGE SCALE GENOMIC DNA]</scope>
    <source>
        <strain evidence="4">DSM 16219</strain>
    </source>
</reference>
<evidence type="ECO:0000256" key="1">
    <source>
        <dbReference type="ARBA" id="ARBA00010759"/>
    </source>
</evidence>
<sequence>MALLDIVTYPAPILGKPCKLIENIDEDLVCLVEDMTETLYDAPGLGLAAVQVGVDKAMLVYDVAEDEDSEGTGLKVLINPKIVHTEGKVTSENEGCLSVPEFRADVPRFACVTVEGVDQDGKPVKIDAEGLLSIVLQHEIDHLDGKLFIDRISSLKRSMYKRRVAKAMKAEG</sequence>
<keyword evidence="2" id="KW-0648">Protein biosynthesis</keyword>
<dbReference type="NCBIfam" id="NF001159">
    <property type="entry name" value="PRK00150.1-3"/>
    <property type="match status" value="1"/>
</dbReference>
<dbReference type="GO" id="GO:0006412">
    <property type="term" value="P:translation"/>
    <property type="evidence" value="ECO:0007669"/>
    <property type="project" value="UniProtKB-UniRule"/>
</dbReference>
<dbReference type="Proteomes" id="UP000183994">
    <property type="component" value="Unassembled WGS sequence"/>
</dbReference>
<dbReference type="CDD" id="cd00487">
    <property type="entry name" value="Pep_deformylase"/>
    <property type="match status" value="1"/>
</dbReference>
<keyword evidence="2" id="KW-0408">Iron</keyword>
<dbReference type="PIRSF" id="PIRSF004749">
    <property type="entry name" value="Pep_def"/>
    <property type="match status" value="1"/>
</dbReference>
<dbReference type="GO" id="GO:0042586">
    <property type="term" value="F:peptide deformylase activity"/>
    <property type="evidence" value="ECO:0007669"/>
    <property type="project" value="UniProtKB-UniRule"/>
</dbReference>
<dbReference type="GO" id="GO:0046872">
    <property type="term" value="F:metal ion binding"/>
    <property type="evidence" value="ECO:0007669"/>
    <property type="project" value="UniProtKB-KW"/>
</dbReference>
<dbReference type="EMBL" id="FQZU01000017">
    <property type="protein sequence ID" value="SHK07162.1"/>
    <property type="molecule type" value="Genomic_DNA"/>
</dbReference>
<proteinExistence type="inferred from homology"/>
<feature type="binding site" evidence="2">
    <location>
        <position position="142"/>
    </location>
    <ligand>
        <name>Fe cation</name>
        <dbReference type="ChEBI" id="CHEBI:24875"/>
    </ligand>
</feature>
<dbReference type="OrthoDB" id="9804313at2"/>